<dbReference type="Pfam" id="PF13385">
    <property type="entry name" value="Laminin_G_3"/>
    <property type="match status" value="1"/>
</dbReference>
<dbReference type="PATRIC" id="fig|1263870.3.peg.6450"/>
<dbReference type="GO" id="GO:0016301">
    <property type="term" value="F:kinase activity"/>
    <property type="evidence" value="ECO:0007669"/>
    <property type="project" value="UniProtKB-KW"/>
</dbReference>
<keyword evidence="1" id="KW-0418">Kinase</keyword>
<accession>M5U915</accession>
<dbReference type="Gene3D" id="2.60.120.200">
    <property type="match status" value="1"/>
</dbReference>
<comment type="caution">
    <text evidence="1">The sequence shown here is derived from an EMBL/GenBank/DDBJ whole genome shotgun (WGS) entry which is preliminary data.</text>
</comment>
<name>M5U915_9BACT</name>
<protein>
    <submittedName>
        <fullName evidence="1">Serine/threonine-protein kinase</fullName>
    </submittedName>
</protein>
<evidence type="ECO:0000313" key="2">
    <source>
        <dbReference type="Proteomes" id="UP000011885"/>
    </source>
</evidence>
<dbReference type="SUPFAM" id="SSF49899">
    <property type="entry name" value="Concanavalin A-like lectins/glucanases"/>
    <property type="match status" value="1"/>
</dbReference>
<dbReference type="Proteomes" id="UP000011885">
    <property type="component" value="Unassembled WGS sequence"/>
</dbReference>
<keyword evidence="2" id="KW-1185">Reference proteome</keyword>
<proteinExistence type="predicted"/>
<dbReference type="AlphaFoldDB" id="M5U915"/>
<organism evidence="1 2">
    <name type="scientific">Rhodopirellula sallentina SM41</name>
    <dbReference type="NCBI Taxonomy" id="1263870"/>
    <lineage>
        <taxon>Bacteria</taxon>
        <taxon>Pseudomonadati</taxon>
        <taxon>Planctomycetota</taxon>
        <taxon>Planctomycetia</taxon>
        <taxon>Pirellulales</taxon>
        <taxon>Pirellulaceae</taxon>
        <taxon>Rhodopirellula</taxon>
    </lineage>
</organism>
<sequence>MIRDGGLHFDGHRRIVAKVERTLPATLEAWIKPDSYRDENWPFIIGSDIPGEYGLGIAICGAMLSVEHVQGMLNSKDAVPPNRWSHVAALFSESKTRLYLNGKLVTTVPGSKSGGETKFVVGNVGVNNLTSFYRGLIRSVRISGGERYEGRFEPSTLSSDSASMLIVDRTTSDHSIGWYG</sequence>
<keyword evidence="1" id="KW-0808">Transferase</keyword>
<evidence type="ECO:0000313" key="1">
    <source>
        <dbReference type="EMBL" id="EMI52468.1"/>
    </source>
</evidence>
<dbReference type="InterPro" id="IPR013320">
    <property type="entry name" value="ConA-like_dom_sf"/>
</dbReference>
<reference evidence="1 2" key="1">
    <citation type="journal article" date="2013" name="Mar. Genomics">
        <title>Expression of sulfatases in Rhodopirellula baltica and the diversity of sulfatases in the genus Rhodopirellula.</title>
        <authorList>
            <person name="Wegner C.E."/>
            <person name="Richter-Heitmann T."/>
            <person name="Klindworth A."/>
            <person name="Klockow C."/>
            <person name="Richter M."/>
            <person name="Achstetter T."/>
            <person name="Glockner F.O."/>
            <person name="Harder J."/>
        </authorList>
    </citation>
    <scope>NUCLEOTIDE SEQUENCE [LARGE SCALE GENOMIC DNA]</scope>
    <source>
        <strain evidence="1 2">SM41</strain>
    </source>
</reference>
<gene>
    <name evidence="1" type="ORF">RSSM_06091</name>
</gene>
<dbReference type="EMBL" id="ANOH01000430">
    <property type="protein sequence ID" value="EMI52468.1"/>
    <property type="molecule type" value="Genomic_DNA"/>
</dbReference>
<dbReference type="OrthoDB" id="6111975at2"/>